<dbReference type="EMBL" id="LR700671">
    <property type="protein sequence ID" value="VVM17191.1"/>
    <property type="molecule type" value="Genomic_DNA"/>
</dbReference>
<feature type="compositionally biased region" description="Basic and acidic residues" evidence="1">
    <location>
        <begin position="13"/>
        <end position="30"/>
    </location>
</feature>
<dbReference type="AlphaFoldDB" id="A0A5E6N0J4"/>
<feature type="region of interest" description="Disordered" evidence="1">
    <location>
        <begin position="80"/>
        <end position="99"/>
    </location>
</feature>
<accession>A0A5E6N0J4</accession>
<sequence length="99" mass="10607">MAEHAGGQGQQVHEQEGAEGRRFRQQHIKDGGGSGDVQRGDDQLQEGQASTRQAQGAAAGFYQQIVRVGLFGQAAAINTDAQHRRQQQHGASNTAEQTL</sequence>
<feature type="compositionally biased region" description="Polar residues" evidence="1">
    <location>
        <begin position="88"/>
        <end position="99"/>
    </location>
</feature>
<reference evidence="2" key="1">
    <citation type="submission" date="2019-09" db="EMBL/GenBank/DDBJ databases">
        <authorList>
            <person name="Chandra G."/>
            <person name="Truman W A."/>
        </authorList>
    </citation>
    <scope>NUCLEOTIDE SEQUENCE</scope>
    <source>
        <strain evidence="2">PS683</strain>
    </source>
</reference>
<gene>
    <name evidence="2" type="ORF">PS683_05557</name>
</gene>
<organism evidence="2">
    <name type="scientific">Pseudomonas fluorescens</name>
    <dbReference type="NCBI Taxonomy" id="294"/>
    <lineage>
        <taxon>Bacteria</taxon>
        <taxon>Pseudomonadati</taxon>
        <taxon>Pseudomonadota</taxon>
        <taxon>Gammaproteobacteria</taxon>
        <taxon>Pseudomonadales</taxon>
        <taxon>Pseudomonadaceae</taxon>
        <taxon>Pseudomonas</taxon>
    </lineage>
</organism>
<evidence type="ECO:0000313" key="2">
    <source>
        <dbReference type="EMBL" id="VVM17191.1"/>
    </source>
</evidence>
<evidence type="ECO:0000256" key="1">
    <source>
        <dbReference type="SAM" id="MobiDB-lite"/>
    </source>
</evidence>
<name>A0A5E6N0J4_PSEFL</name>
<proteinExistence type="predicted"/>
<feature type="region of interest" description="Disordered" evidence="1">
    <location>
        <begin position="1"/>
        <end position="57"/>
    </location>
</feature>
<protein>
    <submittedName>
        <fullName evidence="2">Uncharacterized protein</fullName>
    </submittedName>
</protein>